<sequence length="75" mass="7935">MVPALDFLGQAARAANDDRDGKETHELLNSVDSAARRVCEYARDVRGASASVAQIEAMDTAVGAGQSSATPRCRR</sequence>
<evidence type="ECO:0000313" key="1">
    <source>
        <dbReference type="EMBL" id="RCG21164.1"/>
    </source>
</evidence>
<organism evidence="1 2">
    <name type="scientific">Sphaerisporangium album</name>
    <dbReference type="NCBI Taxonomy" id="509200"/>
    <lineage>
        <taxon>Bacteria</taxon>
        <taxon>Bacillati</taxon>
        <taxon>Actinomycetota</taxon>
        <taxon>Actinomycetes</taxon>
        <taxon>Streptosporangiales</taxon>
        <taxon>Streptosporangiaceae</taxon>
        <taxon>Sphaerisporangium</taxon>
    </lineage>
</organism>
<dbReference type="EMBL" id="QOIL01000030">
    <property type="protein sequence ID" value="RCG21164.1"/>
    <property type="molecule type" value="Genomic_DNA"/>
</dbReference>
<reference evidence="1 2" key="1">
    <citation type="submission" date="2018-06" db="EMBL/GenBank/DDBJ databases">
        <title>Sphaerisporangium craniellae sp. nov., isolated from a marine sponge in the South China Sea.</title>
        <authorList>
            <person name="Li L."/>
        </authorList>
    </citation>
    <scope>NUCLEOTIDE SEQUENCE [LARGE SCALE GENOMIC DNA]</scope>
    <source>
        <strain evidence="1 2">CCTCC AA 208026</strain>
    </source>
</reference>
<dbReference type="AlphaFoldDB" id="A0A367ESU9"/>
<proteinExistence type="predicted"/>
<protein>
    <submittedName>
        <fullName evidence="1">Uncharacterized protein</fullName>
    </submittedName>
</protein>
<dbReference type="Proteomes" id="UP000253094">
    <property type="component" value="Unassembled WGS sequence"/>
</dbReference>
<gene>
    <name evidence="1" type="ORF">DQ384_36760</name>
</gene>
<keyword evidence="2" id="KW-1185">Reference proteome</keyword>
<name>A0A367ESU9_9ACTN</name>
<accession>A0A367ESU9</accession>
<comment type="caution">
    <text evidence="1">The sequence shown here is derived from an EMBL/GenBank/DDBJ whole genome shotgun (WGS) entry which is preliminary data.</text>
</comment>
<evidence type="ECO:0000313" key="2">
    <source>
        <dbReference type="Proteomes" id="UP000253094"/>
    </source>
</evidence>